<dbReference type="PROSITE" id="PS52016">
    <property type="entry name" value="TONB_DEPENDENT_REC_3"/>
    <property type="match status" value="1"/>
</dbReference>
<dbReference type="PROSITE" id="PS01156">
    <property type="entry name" value="TONB_DEPENDENT_REC_2"/>
    <property type="match status" value="1"/>
</dbReference>
<evidence type="ECO:0000256" key="7">
    <source>
        <dbReference type="ARBA" id="ARBA00022729"/>
    </source>
</evidence>
<keyword evidence="5" id="KW-0410">Iron transport</keyword>
<evidence type="ECO:0000256" key="12">
    <source>
        <dbReference type="ARBA" id="ARBA00023170"/>
    </source>
</evidence>
<dbReference type="EMBL" id="SMFU01000007">
    <property type="protein sequence ID" value="TCK08967.1"/>
    <property type="molecule type" value="Genomic_DNA"/>
</dbReference>
<dbReference type="InterPro" id="IPR000531">
    <property type="entry name" value="Beta-barrel_TonB"/>
</dbReference>
<dbReference type="SUPFAM" id="SSF56935">
    <property type="entry name" value="Porins"/>
    <property type="match status" value="1"/>
</dbReference>
<dbReference type="InterPro" id="IPR010105">
    <property type="entry name" value="TonB_sidphr_rcpt"/>
</dbReference>
<dbReference type="GO" id="GO:0038023">
    <property type="term" value="F:signaling receptor activity"/>
    <property type="evidence" value="ECO:0007669"/>
    <property type="project" value="InterPro"/>
</dbReference>
<proteinExistence type="inferred from homology"/>
<dbReference type="InterPro" id="IPR039426">
    <property type="entry name" value="TonB-dep_rcpt-like"/>
</dbReference>
<dbReference type="RefSeq" id="WP_207894734.1">
    <property type="nucleotide sequence ID" value="NZ_SMFU01000007.1"/>
</dbReference>
<evidence type="ECO:0000256" key="2">
    <source>
        <dbReference type="ARBA" id="ARBA00009810"/>
    </source>
</evidence>
<evidence type="ECO:0000256" key="8">
    <source>
        <dbReference type="ARBA" id="ARBA00023004"/>
    </source>
</evidence>
<keyword evidence="13 14" id="KW-0998">Cell outer membrane</keyword>
<protein>
    <submittedName>
        <fullName evidence="19">Outer membrane receptor for ferric coprogen and ferric-rhodotorulic acid</fullName>
    </submittedName>
</protein>
<feature type="signal peptide" evidence="17">
    <location>
        <begin position="1"/>
        <end position="45"/>
    </location>
</feature>
<evidence type="ECO:0000259" key="18">
    <source>
        <dbReference type="SMART" id="SM00965"/>
    </source>
</evidence>
<dbReference type="FunFam" id="2.170.130.10:FF:000010">
    <property type="entry name" value="Ferripyoverdine receptor"/>
    <property type="match status" value="1"/>
</dbReference>
<dbReference type="InterPro" id="IPR011662">
    <property type="entry name" value="Secretin/TonB_short_N"/>
</dbReference>
<evidence type="ECO:0000256" key="9">
    <source>
        <dbReference type="ARBA" id="ARBA00023065"/>
    </source>
</evidence>
<evidence type="ECO:0000256" key="13">
    <source>
        <dbReference type="ARBA" id="ARBA00023237"/>
    </source>
</evidence>
<reference evidence="19 20" key="1">
    <citation type="submission" date="2019-03" db="EMBL/GenBank/DDBJ databases">
        <title>Genomic Encyclopedia of Archaeal and Bacterial Type Strains, Phase II (KMG-II): from individual species to whole genera.</title>
        <authorList>
            <person name="Goeker M."/>
        </authorList>
    </citation>
    <scope>NUCLEOTIDE SEQUENCE [LARGE SCALE GENOMIC DNA]</scope>
    <source>
        <strain evidence="19 20">DSM 27697</strain>
    </source>
</reference>
<dbReference type="InterPro" id="IPR036942">
    <property type="entry name" value="Beta-barrel_TonB_sf"/>
</dbReference>
<evidence type="ECO:0000313" key="19">
    <source>
        <dbReference type="EMBL" id="TCK08967.1"/>
    </source>
</evidence>
<keyword evidence="12 19" id="KW-0675">Receptor</keyword>
<dbReference type="Gene3D" id="3.55.50.30">
    <property type="match status" value="1"/>
</dbReference>
<keyword evidence="7 17" id="KW-0732">Signal</keyword>
<feature type="chain" id="PRO_5020248836" evidence="17">
    <location>
        <begin position="46"/>
        <end position="825"/>
    </location>
</feature>
<dbReference type="Gene3D" id="2.40.170.20">
    <property type="entry name" value="TonB-dependent receptor, beta-barrel domain"/>
    <property type="match status" value="1"/>
</dbReference>
<dbReference type="InterPro" id="IPR037066">
    <property type="entry name" value="Plug_dom_sf"/>
</dbReference>
<evidence type="ECO:0000256" key="15">
    <source>
        <dbReference type="PROSITE-ProRule" id="PRU10144"/>
    </source>
</evidence>
<keyword evidence="8" id="KW-0408">Iron</keyword>
<evidence type="ECO:0000256" key="6">
    <source>
        <dbReference type="ARBA" id="ARBA00022692"/>
    </source>
</evidence>
<dbReference type="InterPro" id="IPR010917">
    <property type="entry name" value="TonB_rcpt_CS"/>
</dbReference>
<keyword evidence="11 14" id="KW-0472">Membrane</keyword>
<dbReference type="CDD" id="cd01347">
    <property type="entry name" value="ligand_gated_channel"/>
    <property type="match status" value="1"/>
</dbReference>
<dbReference type="PANTHER" id="PTHR32552:SF74">
    <property type="entry name" value="HYDROXAMATE SIDEROPHORE RECEPTOR FHUE"/>
    <property type="match status" value="1"/>
</dbReference>
<dbReference type="Pfam" id="PF07660">
    <property type="entry name" value="STN"/>
    <property type="match status" value="1"/>
</dbReference>
<sequence length="825" mass="89829">MPTQPALNRLNQAILKTRAFHLSRYSASAALLAALSAPVAMQVQAAEATFNIPAQNLSQALNTFGQQSGYQVLYSPNDLAGLTSSAVEGRMEVNSALSRLLQGTSLNYSIKGSSITVSSGNGDSASLSAITVTGVAASNLTENTGSYTTAGPTTTATKLPMTLKETPQSVSIITRARMEDQGLETIRDVLEQTPGITVQELGSERYTIYSRGYVIDTYSIDGIPTYSISSTQATPQGLSDMAIYDHIEVLRGANGLMSGAGDPSGTINMVRKRPTSVFQGSITGTTGSWDLYGSQLDLSGPLNEAGTVRGRMVGAYRQGDSFIDYYETEKTVLYGVLEADLSDSTLLTLGVDYQEDAPRGSTGSGFPLFYDDGSRTDFSRSTSHAAKWSSDNKKTYTAFATLEQQLNEDWSFTLAANYMDLDRQFSGAYAGWGFFNEETGDGIRLYGGSGATYQTQTGLDLHLNGSFGAFGQQHDLVFGYSYSQFANSHEPDYGTDVEGNYVNFYTWGNNPPRPLSGFGLLYDLDTVIHQRGVYLATHLNPTDNLALILGTRSSDYDYDYSLEYVEGTGSNRYSQYNESGVVTPYAGIVYDLTPQHSIYASYTSIFQPQSYQDESGQLLEPETGDNYEVGLKSELFDGRVNTAIALYEIKQDNLAEASGGVVEGTTTSAYRAVDGATTRGLDIEINGQITPRWNISASYSHSLIQDSDGERLSSVAPKNMVKLWTTYTPAYFGNKLTLGGGVNWQSDIYFSATTWQVPGVVFEAEQDGYTVVDLMGKYQFNPNLSATVNVNNLFDEEYMSSIESTFLSGYYGEPRNLMLTMKYQF</sequence>
<dbReference type="Proteomes" id="UP000294546">
    <property type="component" value="Unassembled WGS sequence"/>
</dbReference>
<evidence type="ECO:0000256" key="5">
    <source>
        <dbReference type="ARBA" id="ARBA00022496"/>
    </source>
</evidence>
<keyword evidence="6 14" id="KW-0812">Transmembrane</keyword>
<dbReference type="Pfam" id="PF00593">
    <property type="entry name" value="TonB_dep_Rec_b-barrel"/>
    <property type="match status" value="1"/>
</dbReference>
<evidence type="ECO:0000256" key="17">
    <source>
        <dbReference type="SAM" id="SignalP"/>
    </source>
</evidence>
<dbReference type="PANTHER" id="PTHR32552">
    <property type="entry name" value="FERRICHROME IRON RECEPTOR-RELATED"/>
    <property type="match status" value="1"/>
</dbReference>
<evidence type="ECO:0000256" key="10">
    <source>
        <dbReference type="ARBA" id="ARBA00023077"/>
    </source>
</evidence>
<gene>
    <name evidence="19" type="ORF">CLV83_1063</name>
</gene>
<organism evidence="19 20">
    <name type="scientific">Marinobacterium mangrovicola</name>
    <dbReference type="NCBI Taxonomy" id="1476959"/>
    <lineage>
        <taxon>Bacteria</taxon>
        <taxon>Pseudomonadati</taxon>
        <taxon>Pseudomonadota</taxon>
        <taxon>Gammaproteobacteria</taxon>
        <taxon>Oceanospirillales</taxon>
        <taxon>Oceanospirillaceae</taxon>
        <taxon>Marinobacterium</taxon>
    </lineage>
</organism>
<dbReference type="Gene3D" id="2.170.130.10">
    <property type="entry name" value="TonB-dependent receptor, plug domain"/>
    <property type="match status" value="1"/>
</dbReference>
<name>A0A4R1GKK8_9GAMM</name>
<comment type="subcellular location">
    <subcellularLocation>
        <location evidence="1 14">Cell outer membrane</location>
        <topology evidence="1 14">Multi-pass membrane protein</topology>
    </subcellularLocation>
</comment>
<keyword evidence="10 16" id="KW-0798">TonB box</keyword>
<dbReference type="GO" id="GO:0009279">
    <property type="term" value="C:cell outer membrane"/>
    <property type="evidence" value="ECO:0007669"/>
    <property type="project" value="UniProtKB-SubCell"/>
</dbReference>
<dbReference type="SMART" id="SM00965">
    <property type="entry name" value="STN"/>
    <property type="match status" value="1"/>
</dbReference>
<keyword evidence="3 14" id="KW-0813">Transport</keyword>
<keyword evidence="9" id="KW-0406">Ion transport</keyword>
<evidence type="ECO:0000256" key="4">
    <source>
        <dbReference type="ARBA" id="ARBA00022452"/>
    </source>
</evidence>
<dbReference type="Pfam" id="PF07715">
    <property type="entry name" value="Plug"/>
    <property type="match status" value="1"/>
</dbReference>
<dbReference type="InterPro" id="IPR012910">
    <property type="entry name" value="Plug_dom"/>
</dbReference>
<evidence type="ECO:0000256" key="16">
    <source>
        <dbReference type="RuleBase" id="RU003357"/>
    </source>
</evidence>
<dbReference type="GO" id="GO:0015344">
    <property type="term" value="F:siderophore uptake transmembrane transporter activity"/>
    <property type="evidence" value="ECO:0007669"/>
    <property type="project" value="TreeGrafter"/>
</dbReference>
<dbReference type="NCBIfam" id="TIGR01783">
    <property type="entry name" value="TonB-siderophor"/>
    <property type="match status" value="1"/>
</dbReference>
<evidence type="ECO:0000256" key="1">
    <source>
        <dbReference type="ARBA" id="ARBA00004571"/>
    </source>
</evidence>
<evidence type="ECO:0000256" key="3">
    <source>
        <dbReference type="ARBA" id="ARBA00022448"/>
    </source>
</evidence>
<accession>A0A4R1GKK8</accession>
<keyword evidence="4 14" id="KW-1134">Transmembrane beta strand</keyword>
<keyword evidence="20" id="KW-1185">Reference proteome</keyword>
<evidence type="ECO:0000256" key="14">
    <source>
        <dbReference type="PROSITE-ProRule" id="PRU01360"/>
    </source>
</evidence>
<evidence type="ECO:0000313" key="20">
    <source>
        <dbReference type="Proteomes" id="UP000294546"/>
    </source>
</evidence>
<evidence type="ECO:0000256" key="11">
    <source>
        <dbReference type="ARBA" id="ARBA00023136"/>
    </source>
</evidence>
<feature type="domain" description="Secretin/TonB short N-terminal" evidence="18">
    <location>
        <begin position="70"/>
        <end position="120"/>
    </location>
</feature>
<dbReference type="AlphaFoldDB" id="A0A4R1GKK8"/>
<feature type="short sequence motif" description="TonB C-terminal box" evidence="15">
    <location>
        <begin position="808"/>
        <end position="825"/>
    </location>
</feature>
<dbReference type="GO" id="GO:0015891">
    <property type="term" value="P:siderophore transport"/>
    <property type="evidence" value="ECO:0007669"/>
    <property type="project" value="InterPro"/>
</dbReference>
<comment type="similarity">
    <text evidence="2 14 16">Belongs to the TonB-dependent receptor family.</text>
</comment>
<comment type="caution">
    <text evidence="19">The sequence shown here is derived from an EMBL/GenBank/DDBJ whole genome shotgun (WGS) entry which is preliminary data.</text>
</comment>